<dbReference type="Proteomes" id="UP000002035">
    <property type="component" value="Unassembled WGS sequence"/>
</dbReference>
<protein>
    <submittedName>
        <fullName evidence="1">Uncharacterized protein</fullName>
    </submittedName>
</protein>
<accession>C5FQ42</accession>
<reference evidence="2" key="1">
    <citation type="journal article" date="2012" name="MBio">
        <title>Comparative genome analysis of Trichophyton rubrum and related dermatophytes reveals candidate genes involved in infection.</title>
        <authorList>
            <person name="Martinez D.A."/>
            <person name="Oliver B.G."/>
            <person name="Graeser Y."/>
            <person name="Goldberg J.M."/>
            <person name="Li W."/>
            <person name="Martinez-Rossi N.M."/>
            <person name="Monod M."/>
            <person name="Shelest E."/>
            <person name="Barton R.C."/>
            <person name="Birch E."/>
            <person name="Brakhage A.A."/>
            <person name="Chen Z."/>
            <person name="Gurr S.J."/>
            <person name="Heiman D."/>
            <person name="Heitman J."/>
            <person name="Kosti I."/>
            <person name="Rossi A."/>
            <person name="Saif S."/>
            <person name="Samalova M."/>
            <person name="Saunders C.W."/>
            <person name="Shea T."/>
            <person name="Summerbell R.C."/>
            <person name="Xu J."/>
            <person name="Young S."/>
            <person name="Zeng Q."/>
            <person name="Birren B.W."/>
            <person name="Cuomo C.A."/>
            <person name="White T.C."/>
        </authorList>
    </citation>
    <scope>NUCLEOTIDE SEQUENCE [LARGE SCALE GENOMIC DNA]</scope>
    <source>
        <strain evidence="2">ATCC MYA-4605 / CBS 113480</strain>
    </source>
</reference>
<name>C5FQ42_ARTOC</name>
<evidence type="ECO:0000313" key="1">
    <source>
        <dbReference type="EMBL" id="EEQ31995.1"/>
    </source>
</evidence>
<dbReference type="HOGENOM" id="CLU_139861_0_0_1"/>
<dbReference type="AlphaFoldDB" id="C5FQ42"/>
<dbReference type="OMA" id="MAWASIV"/>
<dbReference type="GeneID" id="9226090"/>
<keyword evidence="2" id="KW-1185">Reference proteome</keyword>
<dbReference type="OrthoDB" id="4201344at2759"/>
<proteinExistence type="predicted"/>
<dbReference type="RefSeq" id="XP_002847077.1">
    <property type="nucleotide sequence ID" value="XM_002847031.1"/>
</dbReference>
<organism evidence="1 2">
    <name type="scientific">Arthroderma otae (strain ATCC MYA-4605 / CBS 113480)</name>
    <name type="common">Microsporum canis</name>
    <dbReference type="NCBI Taxonomy" id="554155"/>
    <lineage>
        <taxon>Eukaryota</taxon>
        <taxon>Fungi</taxon>
        <taxon>Dikarya</taxon>
        <taxon>Ascomycota</taxon>
        <taxon>Pezizomycotina</taxon>
        <taxon>Eurotiomycetes</taxon>
        <taxon>Eurotiomycetidae</taxon>
        <taxon>Onygenales</taxon>
        <taxon>Arthrodermataceae</taxon>
        <taxon>Microsporum</taxon>
    </lineage>
</organism>
<evidence type="ECO:0000313" key="2">
    <source>
        <dbReference type="Proteomes" id="UP000002035"/>
    </source>
</evidence>
<dbReference type="EMBL" id="DS995704">
    <property type="protein sequence ID" value="EEQ31995.1"/>
    <property type="molecule type" value="Genomic_DNA"/>
</dbReference>
<sequence length="160" mass="17989">MAWADIVHEATRRPPSPPPGHTYSLTCFVYSPNAPSTNSPPVIAYISNNGDVRVRTIDLDWIKNPRIVAQKLLTSKILSRYDFEEVLRQCSRESTGSTQERCSAASQRLCEFQPAFDLQFFGRQMSDIYLVALQSGLEDDLWADPPEFNPTSFPSSCTVL</sequence>
<dbReference type="eggNOG" id="ENOG502T51W">
    <property type="taxonomic scope" value="Eukaryota"/>
</dbReference>
<dbReference type="VEuPathDB" id="FungiDB:MCYG_04814"/>
<gene>
    <name evidence="1" type="ORF">MCYG_04814</name>
</gene>